<dbReference type="InParanoid" id="A0A067Q248"/>
<protein>
    <submittedName>
        <fullName evidence="2">Uncharacterized protein</fullName>
    </submittedName>
</protein>
<accession>A0A067Q248</accession>
<feature type="compositionally biased region" description="Polar residues" evidence="1">
    <location>
        <begin position="1"/>
        <end position="17"/>
    </location>
</feature>
<dbReference type="HOGENOM" id="CLU_1115891_0_0_1"/>
<sequence length="249" mass="26797">MPSPQLTPSLTPQSTPNAPGITPVDVHPPLLINPNNSDCIMQDSAEQSLSITKPSTSSVSHPETTTKQNHPPLVAMTVEEVVSLSKDMAGEDRRFLGSLLITIPVEVDGNKATCILIQKSMQMLMNDTNGGEGRPWALQNFVSTKERSDVVPHKDLPANSDLDVYAAVAPRVLTCQVTCEAIPSKHDSMPDLQSVSDSEDGKWEEDDGSFIYYHDINLDPPELNIIPASTTSSIDPSLTLLSSGSPPTV</sequence>
<feature type="region of interest" description="Disordered" evidence="1">
    <location>
        <begin position="1"/>
        <end position="28"/>
    </location>
</feature>
<dbReference type="Proteomes" id="UP000027265">
    <property type="component" value="Unassembled WGS sequence"/>
</dbReference>
<dbReference type="EMBL" id="KL197719">
    <property type="protein sequence ID" value="KDQ57557.1"/>
    <property type="molecule type" value="Genomic_DNA"/>
</dbReference>
<evidence type="ECO:0000256" key="1">
    <source>
        <dbReference type="SAM" id="MobiDB-lite"/>
    </source>
</evidence>
<evidence type="ECO:0000313" key="2">
    <source>
        <dbReference type="EMBL" id="KDQ57557.1"/>
    </source>
</evidence>
<name>A0A067Q248_9AGAM</name>
<gene>
    <name evidence="2" type="ORF">JAAARDRAFT_193862</name>
</gene>
<dbReference type="OrthoDB" id="5535068at2759"/>
<feature type="region of interest" description="Disordered" evidence="1">
    <location>
        <begin position="47"/>
        <end position="70"/>
    </location>
</feature>
<evidence type="ECO:0000313" key="3">
    <source>
        <dbReference type="Proteomes" id="UP000027265"/>
    </source>
</evidence>
<keyword evidence="3" id="KW-1185">Reference proteome</keyword>
<reference evidence="3" key="1">
    <citation type="journal article" date="2014" name="Proc. Natl. Acad. Sci. U.S.A.">
        <title>Extensive sampling of basidiomycete genomes demonstrates inadequacy of the white-rot/brown-rot paradigm for wood decay fungi.</title>
        <authorList>
            <person name="Riley R."/>
            <person name="Salamov A.A."/>
            <person name="Brown D.W."/>
            <person name="Nagy L.G."/>
            <person name="Floudas D."/>
            <person name="Held B.W."/>
            <person name="Levasseur A."/>
            <person name="Lombard V."/>
            <person name="Morin E."/>
            <person name="Otillar R."/>
            <person name="Lindquist E.A."/>
            <person name="Sun H."/>
            <person name="LaButti K.M."/>
            <person name="Schmutz J."/>
            <person name="Jabbour D."/>
            <person name="Luo H."/>
            <person name="Baker S.E."/>
            <person name="Pisabarro A.G."/>
            <person name="Walton J.D."/>
            <person name="Blanchette R.A."/>
            <person name="Henrissat B."/>
            <person name="Martin F."/>
            <person name="Cullen D."/>
            <person name="Hibbett D.S."/>
            <person name="Grigoriev I.V."/>
        </authorList>
    </citation>
    <scope>NUCLEOTIDE SEQUENCE [LARGE SCALE GENOMIC DNA]</scope>
    <source>
        <strain evidence="3">MUCL 33604</strain>
    </source>
</reference>
<proteinExistence type="predicted"/>
<feature type="compositionally biased region" description="Polar residues" evidence="1">
    <location>
        <begin position="47"/>
        <end position="69"/>
    </location>
</feature>
<dbReference type="AlphaFoldDB" id="A0A067Q248"/>
<organism evidence="2 3">
    <name type="scientific">Jaapia argillacea MUCL 33604</name>
    <dbReference type="NCBI Taxonomy" id="933084"/>
    <lineage>
        <taxon>Eukaryota</taxon>
        <taxon>Fungi</taxon>
        <taxon>Dikarya</taxon>
        <taxon>Basidiomycota</taxon>
        <taxon>Agaricomycotina</taxon>
        <taxon>Agaricomycetes</taxon>
        <taxon>Agaricomycetidae</taxon>
        <taxon>Jaapiales</taxon>
        <taxon>Jaapiaceae</taxon>
        <taxon>Jaapia</taxon>
    </lineage>
</organism>